<dbReference type="EMBL" id="CP022129">
    <property type="protein sequence ID" value="ASF46824.1"/>
    <property type="molecule type" value="Genomic_DNA"/>
</dbReference>
<dbReference type="RefSeq" id="WP_088619696.1">
    <property type="nucleotide sequence ID" value="NZ_CP022129.1"/>
</dbReference>
<feature type="transmembrane region" description="Helical" evidence="1">
    <location>
        <begin position="135"/>
        <end position="159"/>
    </location>
</feature>
<dbReference type="OrthoDB" id="5573331at2"/>
<dbReference type="AlphaFoldDB" id="A0A1Z4BZV3"/>
<gene>
    <name evidence="3" type="ORF">AADEFJLK_00669</name>
    <name evidence="2" type="ORF">CEK71_12460</name>
</gene>
<keyword evidence="1" id="KW-0812">Transmembrane</keyword>
<organism evidence="2 4">
    <name type="scientific">Methylovulum psychrotolerans</name>
    <dbReference type="NCBI Taxonomy" id="1704499"/>
    <lineage>
        <taxon>Bacteria</taxon>
        <taxon>Pseudomonadati</taxon>
        <taxon>Pseudomonadota</taxon>
        <taxon>Gammaproteobacteria</taxon>
        <taxon>Methylococcales</taxon>
        <taxon>Methylococcaceae</taxon>
        <taxon>Methylovulum</taxon>
    </lineage>
</organism>
<evidence type="ECO:0000313" key="5">
    <source>
        <dbReference type="Proteomes" id="UP000237423"/>
    </source>
</evidence>
<proteinExistence type="predicted"/>
<evidence type="ECO:0000256" key="1">
    <source>
        <dbReference type="SAM" id="Phobius"/>
    </source>
</evidence>
<protein>
    <submittedName>
        <fullName evidence="2">Uncharacterized protein</fullName>
    </submittedName>
</protein>
<feature type="transmembrane region" description="Helical" evidence="1">
    <location>
        <begin position="100"/>
        <end position="123"/>
    </location>
</feature>
<evidence type="ECO:0000313" key="2">
    <source>
        <dbReference type="EMBL" id="ASF46824.1"/>
    </source>
</evidence>
<dbReference type="Proteomes" id="UP000197019">
    <property type="component" value="Chromosome"/>
</dbReference>
<evidence type="ECO:0000313" key="4">
    <source>
        <dbReference type="Proteomes" id="UP000197019"/>
    </source>
</evidence>
<feature type="transmembrane region" description="Helical" evidence="1">
    <location>
        <begin position="12"/>
        <end position="31"/>
    </location>
</feature>
<keyword evidence="1" id="KW-0472">Membrane</keyword>
<evidence type="ECO:0000313" key="3">
    <source>
        <dbReference type="EMBL" id="POZ53634.1"/>
    </source>
</evidence>
<sequence length="200" mass="21801">MNNKIATSTATAFALSSLSYAGLGLFLTLIAEGLDNREPEPYAAYYVGAINEAISPKFWDLLVVTSLLLLCLTLPAMYLSKHKPAWLKPARYLCPATYRLLSLTFILGATAWGILAAQLILNLAGGLYPQAWGNLFLGCSGWLVLLILPFLNAAVWLVGQAVTQVANPLADKLFAHLGRYRWPAYSVFTGLVVLLIVNQQ</sequence>
<reference evidence="2 4" key="1">
    <citation type="submission" date="2017-06" db="EMBL/GenBank/DDBJ databases">
        <title>Genome Sequencing of the methanotroph Methylovulum psychrotolerants str. HV10-M2 isolated from a high-altitude environment.</title>
        <authorList>
            <person name="Mateos-Rivera A."/>
        </authorList>
    </citation>
    <scope>NUCLEOTIDE SEQUENCE [LARGE SCALE GENOMIC DNA]</scope>
    <source>
        <strain evidence="2 4">HV10_M2</strain>
    </source>
</reference>
<dbReference type="Proteomes" id="UP000237423">
    <property type="component" value="Unassembled WGS sequence"/>
</dbReference>
<accession>A0A1Z4BZV3</accession>
<dbReference type="EMBL" id="PGFZ01000001">
    <property type="protein sequence ID" value="POZ53634.1"/>
    <property type="molecule type" value="Genomic_DNA"/>
</dbReference>
<dbReference type="KEGG" id="mpsy:CEK71_12460"/>
<keyword evidence="1" id="KW-1133">Transmembrane helix</keyword>
<reference evidence="3 5" key="2">
    <citation type="submission" date="2017-11" db="EMBL/GenBank/DDBJ databases">
        <title>Draft Genome Sequence of Methylobacter psychrotolerans Sph1T, an Obligate Methanotroph from Low-Temperature Environments.</title>
        <authorList>
            <person name="Oshkin I.Y."/>
            <person name="Miroshnikov K."/>
            <person name="Belova S.E."/>
            <person name="Korzhenkov A."/>
            <person name="Toshchakov S.V."/>
            <person name="Dedysh S.N."/>
        </authorList>
    </citation>
    <scope>NUCLEOTIDE SEQUENCE [LARGE SCALE GENOMIC DNA]</scope>
    <source>
        <strain evidence="3 5">Sph1</strain>
    </source>
</reference>
<feature type="transmembrane region" description="Helical" evidence="1">
    <location>
        <begin position="58"/>
        <end position="79"/>
    </location>
</feature>
<keyword evidence="4" id="KW-1185">Reference proteome</keyword>
<feature type="transmembrane region" description="Helical" evidence="1">
    <location>
        <begin position="180"/>
        <end position="197"/>
    </location>
</feature>
<name>A0A1Z4BZV3_9GAMM</name>